<dbReference type="RefSeq" id="WP_284389529.1">
    <property type="nucleotide sequence ID" value="NZ_BSNK01000002.1"/>
</dbReference>
<name>A0ABQ5V9U5_9PROT</name>
<reference evidence="8" key="1">
    <citation type="journal article" date="2014" name="Int. J. Syst. Evol. Microbiol.">
        <title>Complete genome of a new Firmicutes species belonging to the dominant human colonic microbiota ('Ruminococcus bicirculans') reveals two chromosomes and a selective capacity to utilize plant glucans.</title>
        <authorList>
            <consortium name="NISC Comparative Sequencing Program"/>
            <person name="Wegmann U."/>
            <person name="Louis P."/>
            <person name="Goesmann A."/>
            <person name="Henrissat B."/>
            <person name="Duncan S.H."/>
            <person name="Flint H.J."/>
        </authorList>
    </citation>
    <scope>NUCLEOTIDE SEQUENCE</scope>
    <source>
        <strain evidence="8">NBRC 108219</strain>
    </source>
</reference>
<accession>A0ABQ5V9U5</accession>
<evidence type="ECO:0000259" key="7">
    <source>
        <dbReference type="PROSITE" id="PS00631"/>
    </source>
</evidence>
<dbReference type="Pfam" id="PF00883">
    <property type="entry name" value="Peptidase_M17"/>
    <property type="match status" value="1"/>
</dbReference>
<keyword evidence="4" id="KW-0378">Hydrolase</keyword>
<evidence type="ECO:0000313" key="9">
    <source>
        <dbReference type="Proteomes" id="UP001161391"/>
    </source>
</evidence>
<protein>
    <submittedName>
        <fullName evidence="8">Cytosol aminopeptidase</fullName>
    </submittedName>
</protein>
<feature type="signal peptide" evidence="6">
    <location>
        <begin position="1"/>
        <end position="27"/>
    </location>
</feature>
<keyword evidence="3" id="KW-0645">Protease</keyword>
<dbReference type="CDD" id="cd00433">
    <property type="entry name" value="Peptidase_M17"/>
    <property type="match status" value="1"/>
</dbReference>
<keyword evidence="5" id="KW-0464">Manganese</keyword>
<keyword evidence="2 8" id="KW-0031">Aminopeptidase</keyword>
<comment type="caution">
    <text evidence="8">The sequence shown here is derived from an EMBL/GenBank/DDBJ whole genome shotgun (WGS) entry which is preliminary data.</text>
</comment>
<dbReference type="PANTHER" id="PTHR11963">
    <property type="entry name" value="LEUCINE AMINOPEPTIDASE-RELATED"/>
    <property type="match status" value="1"/>
</dbReference>
<sequence>MPLTRSRALKASLALALSLSVAPATLAADKITFSSLSEADASNIVLYLDQTLSLPDIGELMDIEDVAALNQALKSSGFGGAFGKHETFYGLGDFDAVTVIGTGNEALSRRQLHDLGGHTVKAPGEETIAIIATGLNTAAALPSAEIAMGYKLGDYSFLTYKTGKTGKKGVIDMPNDDRNVIIVTANPAAEDAVMKRDYDGLADGIRLTRDLGNEPGMAVYPEEFVKRVRAEARGIPGLRVTVLELNDLEREGMGGIVGVGQGSVHDPRMLILDYRGADRTDAPIALVGKGITFDTGGISLKPNTGQWLMKSDLSGAAAVAGTLLATAKRGADINLVGLMPLAENMPGSRAIRPGDVLSTYNGTTIEVMSTDAEGRLLLADAVAYAQDKYDPELLVNIATLTGSAARAMGDNYGAVITRDFDLSVEMMDIGKRSGEDVWPLPLHDSHFTQIDSDIADIKSTAGNPGASIGAAVVGTFVDADQPWVHLDIAGVDWRDSATPTAPKGHAGWGVRFMDQLVRDHEAK</sequence>
<keyword evidence="6" id="KW-0732">Signal</keyword>
<dbReference type="Pfam" id="PF02789">
    <property type="entry name" value="Peptidase_M17_N"/>
    <property type="match status" value="1"/>
</dbReference>
<dbReference type="InterPro" id="IPR000819">
    <property type="entry name" value="Peptidase_M17_C"/>
</dbReference>
<dbReference type="InterPro" id="IPR008283">
    <property type="entry name" value="Peptidase_M17_N"/>
</dbReference>
<feature type="chain" id="PRO_5046495973" evidence="6">
    <location>
        <begin position="28"/>
        <end position="523"/>
    </location>
</feature>
<reference evidence="8" key="2">
    <citation type="submission" date="2023-01" db="EMBL/GenBank/DDBJ databases">
        <title>Draft genome sequence of Algimonas ampicilliniresistens strain NBRC 108219.</title>
        <authorList>
            <person name="Sun Q."/>
            <person name="Mori K."/>
        </authorList>
    </citation>
    <scope>NUCLEOTIDE SEQUENCE</scope>
    <source>
        <strain evidence="8">NBRC 108219</strain>
    </source>
</reference>
<dbReference type="Gene3D" id="3.40.220.10">
    <property type="entry name" value="Leucine Aminopeptidase, subunit E, domain 1"/>
    <property type="match status" value="1"/>
</dbReference>
<evidence type="ECO:0000256" key="6">
    <source>
        <dbReference type="SAM" id="SignalP"/>
    </source>
</evidence>
<organism evidence="8 9">
    <name type="scientific">Algimonas ampicilliniresistens</name>
    <dbReference type="NCBI Taxonomy" id="1298735"/>
    <lineage>
        <taxon>Bacteria</taxon>
        <taxon>Pseudomonadati</taxon>
        <taxon>Pseudomonadota</taxon>
        <taxon>Alphaproteobacteria</taxon>
        <taxon>Maricaulales</taxon>
        <taxon>Robiginitomaculaceae</taxon>
        <taxon>Algimonas</taxon>
    </lineage>
</organism>
<dbReference type="SUPFAM" id="SSF53187">
    <property type="entry name" value="Zn-dependent exopeptidases"/>
    <property type="match status" value="1"/>
</dbReference>
<dbReference type="SUPFAM" id="SSF52949">
    <property type="entry name" value="Macro domain-like"/>
    <property type="match status" value="1"/>
</dbReference>
<evidence type="ECO:0000256" key="3">
    <source>
        <dbReference type="ARBA" id="ARBA00022670"/>
    </source>
</evidence>
<evidence type="ECO:0000313" key="8">
    <source>
        <dbReference type="EMBL" id="GLQ23769.1"/>
    </source>
</evidence>
<dbReference type="GO" id="GO:0004177">
    <property type="term" value="F:aminopeptidase activity"/>
    <property type="evidence" value="ECO:0007669"/>
    <property type="project" value="UniProtKB-KW"/>
</dbReference>
<dbReference type="PRINTS" id="PR00481">
    <property type="entry name" value="LAMNOPPTDASE"/>
</dbReference>
<dbReference type="Proteomes" id="UP001161391">
    <property type="component" value="Unassembled WGS sequence"/>
</dbReference>
<dbReference type="PROSITE" id="PS00631">
    <property type="entry name" value="CYTOSOL_AP"/>
    <property type="match status" value="1"/>
</dbReference>
<dbReference type="EMBL" id="BSNK01000002">
    <property type="protein sequence ID" value="GLQ23769.1"/>
    <property type="molecule type" value="Genomic_DNA"/>
</dbReference>
<evidence type="ECO:0000256" key="5">
    <source>
        <dbReference type="ARBA" id="ARBA00023211"/>
    </source>
</evidence>
<dbReference type="PANTHER" id="PTHR11963:SF23">
    <property type="entry name" value="CYTOSOL AMINOPEPTIDASE"/>
    <property type="match status" value="1"/>
</dbReference>
<dbReference type="InterPro" id="IPR011356">
    <property type="entry name" value="Leucine_aapep/pepB"/>
</dbReference>
<dbReference type="InterPro" id="IPR043472">
    <property type="entry name" value="Macro_dom-like"/>
</dbReference>
<proteinExistence type="inferred from homology"/>
<comment type="similarity">
    <text evidence="1">Belongs to the peptidase M17 family.</text>
</comment>
<evidence type="ECO:0000256" key="1">
    <source>
        <dbReference type="ARBA" id="ARBA00009528"/>
    </source>
</evidence>
<keyword evidence="9" id="KW-1185">Reference proteome</keyword>
<dbReference type="Gene3D" id="3.40.630.10">
    <property type="entry name" value="Zn peptidases"/>
    <property type="match status" value="1"/>
</dbReference>
<gene>
    <name evidence="8" type="primary">pepA_1</name>
    <name evidence="8" type="ORF">GCM10007853_16430</name>
</gene>
<evidence type="ECO:0000256" key="2">
    <source>
        <dbReference type="ARBA" id="ARBA00022438"/>
    </source>
</evidence>
<evidence type="ECO:0000256" key="4">
    <source>
        <dbReference type="ARBA" id="ARBA00022801"/>
    </source>
</evidence>
<feature type="domain" description="Cytosol aminopeptidase" evidence="7">
    <location>
        <begin position="369"/>
        <end position="376"/>
    </location>
</feature>